<proteinExistence type="predicted"/>
<accession>A0A5R9GIR1</accession>
<dbReference type="Proteomes" id="UP000306585">
    <property type="component" value="Unassembled WGS sequence"/>
</dbReference>
<reference evidence="3 4" key="1">
    <citation type="journal article" date="2019" name="Appl. Environ. Microbiol.">
        <title>Environmental Evidence and Genomic Insight of Iron-oxidizing Bacteria Preference Towards More Corrosion Resistant Stainless Steel at Higher Salinities.</title>
        <authorList>
            <person name="Garrison C.E."/>
            <person name="Price K.A."/>
            <person name="Field E.K."/>
        </authorList>
    </citation>
    <scope>NUCLEOTIDE SEQUENCE [LARGE SCALE GENOMIC DNA]</scope>
    <source>
        <strain evidence="3 4">P3</strain>
    </source>
</reference>
<feature type="region of interest" description="Disordered" evidence="1">
    <location>
        <begin position="70"/>
        <end position="101"/>
    </location>
</feature>
<keyword evidence="2" id="KW-0472">Membrane</keyword>
<name>A0A5R9GIR1_9PROT</name>
<keyword evidence="2" id="KW-1133">Transmembrane helix</keyword>
<organism evidence="3 4">
    <name type="scientific">Mariprofundus erugo</name>
    <dbReference type="NCBI Taxonomy" id="2528639"/>
    <lineage>
        <taxon>Bacteria</taxon>
        <taxon>Pseudomonadati</taxon>
        <taxon>Pseudomonadota</taxon>
        <taxon>Candidatius Mariprofundia</taxon>
        <taxon>Mariprofundales</taxon>
        <taxon>Mariprofundaceae</taxon>
        <taxon>Mariprofundus</taxon>
    </lineage>
</organism>
<dbReference type="RefSeq" id="WP_138240117.1">
    <property type="nucleotide sequence ID" value="NZ_VBRY01000013.1"/>
</dbReference>
<feature type="compositionally biased region" description="Gly residues" evidence="1">
    <location>
        <begin position="89"/>
        <end position="101"/>
    </location>
</feature>
<evidence type="ECO:0000256" key="1">
    <source>
        <dbReference type="SAM" id="MobiDB-lite"/>
    </source>
</evidence>
<evidence type="ECO:0000256" key="2">
    <source>
        <dbReference type="SAM" id="Phobius"/>
    </source>
</evidence>
<sequence length="101" mass="10985">MAKKRFTSDDIVVVVGIAVIFAMMFIEQDECSLEYRSLEDCTNEWPGNQCIQYQGMYYGPPVDHCESAVGGSRGYQGNAESKSKSTGVKRGGFGRSGRGGS</sequence>
<keyword evidence="4" id="KW-1185">Reference proteome</keyword>
<evidence type="ECO:0000313" key="3">
    <source>
        <dbReference type="EMBL" id="TLS65738.1"/>
    </source>
</evidence>
<gene>
    <name evidence="3" type="ORF">FEF65_12255</name>
</gene>
<dbReference type="AlphaFoldDB" id="A0A5R9GIR1"/>
<comment type="caution">
    <text evidence="3">The sequence shown here is derived from an EMBL/GenBank/DDBJ whole genome shotgun (WGS) entry which is preliminary data.</text>
</comment>
<evidence type="ECO:0000313" key="4">
    <source>
        <dbReference type="Proteomes" id="UP000306585"/>
    </source>
</evidence>
<keyword evidence="2" id="KW-0812">Transmembrane</keyword>
<feature type="transmembrane region" description="Helical" evidence="2">
    <location>
        <begin position="7"/>
        <end position="26"/>
    </location>
</feature>
<protein>
    <submittedName>
        <fullName evidence="3">Uncharacterized protein</fullName>
    </submittedName>
</protein>
<dbReference type="EMBL" id="VBRY01000013">
    <property type="protein sequence ID" value="TLS65738.1"/>
    <property type="molecule type" value="Genomic_DNA"/>
</dbReference>